<comment type="caution">
    <text evidence="3">The sequence shown here is derived from an EMBL/GenBank/DDBJ whole genome shotgun (WGS) entry which is preliminary data.</text>
</comment>
<dbReference type="SUPFAM" id="SSF46689">
    <property type="entry name" value="Homeodomain-like"/>
    <property type="match status" value="2"/>
</dbReference>
<feature type="domain" description="HTH CENPB-type" evidence="2">
    <location>
        <begin position="64"/>
        <end position="135"/>
    </location>
</feature>
<dbReference type="Gene3D" id="1.10.10.60">
    <property type="entry name" value="Homeodomain-like"/>
    <property type="match status" value="2"/>
</dbReference>
<dbReference type="PANTHER" id="PTHR19303">
    <property type="entry name" value="TRANSPOSON"/>
    <property type="match status" value="1"/>
</dbReference>
<keyword evidence="4" id="KW-1185">Reference proteome</keyword>
<evidence type="ECO:0000256" key="1">
    <source>
        <dbReference type="ARBA" id="ARBA00023125"/>
    </source>
</evidence>
<dbReference type="PROSITE" id="PS51253">
    <property type="entry name" value="HTH_CENPB"/>
    <property type="match status" value="1"/>
</dbReference>
<protein>
    <recommendedName>
        <fullName evidence="2">HTH CENPB-type domain-containing protein</fullName>
    </recommendedName>
</protein>
<dbReference type="GO" id="GO:0005634">
    <property type="term" value="C:nucleus"/>
    <property type="evidence" value="ECO:0007669"/>
    <property type="project" value="TreeGrafter"/>
</dbReference>
<dbReference type="InterPro" id="IPR050863">
    <property type="entry name" value="CenT-Element_Derived"/>
</dbReference>
<accession>A0AAN9ANA2</accession>
<evidence type="ECO:0000313" key="4">
    <source>
        <dbReference type="Proteomes" id="UP001374579"/>
    </source>
</evidence>
<proteinExistence type="predicted"/>
<dbReference type="InterPro" id="IPR009057">
    <property type="entry name" value="Homeodomain-like_sf"/>
</dbReference>
<dbReference type="Pfam" id="PF03221">
    <property type="entry name" value="HTH_Tnp_Tc5"/>
    <property type="match status" value="1"/>
</dbReference>
<evidence type="ECO:0000259" key="2">
    <source>
        <dbReference type="PROSITE" id="PS51253"/>
    </source>
</evidence>
<dbReference type="SMART" id="SM00674">
    <property type="entry name" value="CENPB"/>
    <property type="match status" value="1"/>
</dbReference>
<gene>
    <name evidence="3" type="ORF">V1264_025120</name>
</gene>
<dbReference type="Proteomes" id="UP001374579">
    <property type="component" value="Unassembled WGS sequence"/>
</dbReference>
<dbReference type="AlphaFoldDB" id="A0AAN9ANA2"/>
<dbReference type="GO" id="GO:0003677">
    <property type="term" value="F:DNA binding"/>
    <property type="evidence" value="ECO:0007669"/>
    <property type="project" value="UniProtKB-KW"/>
</dbReference>
<dbReference type="EMBL" id="JBAMIC010000493">
    <property type="protein sequence ID" value="KAK7089799.1"/>
    <property type="molecule type" value="Genomic_DNA"/>
</dbReference>
<evidence type="ECO:0000313" key="3">
    <source>
        <dbReference type="EMBL" id="KAK7089799.1"/>
    </source>
</evidence>
<reference evidence="3 4" key="1">
    <citation type="submission" date="2024-02" db="EMBL/GenBank/DDBJ databases">
        <title>Chromosome-scale genome assembly of the rough periwinkle Littorina saxatilis.</title>
        <authorList>
            <person name="De Jode A."/>
            <person name="Faria R."/>
            <person name="Formenti G."/>
            <person name="Sims Y."/>
            <person name="Smith T.P."/>
            <person name="Tracey A."/>
            <person name="Wood J.M.D."/>
            <person name="Zagrodzka Z.B."/>
            <person name="Johannesson K."/>
            <person name="Butlin R.K."/>
            <person name="Leder E.H."/>
        </authorList>
    </citation>
    <scope>NUCLEOTIDE SEQUENCE [LARGE SCALE GENOMIC DNA]</scope>
    <source>
        <strain evidence="3">Snail1</strain>
        <tissue evidence="3">Muscle</tissue>
    </source>
</reference>
<dbReference type="InterPro" id="IPR006600">
    <property type="entry name" value="HTH_CenpB_DNA-bd_dom"/>
</dbReference>
<name>A0AAN9ANA2_9CAEN</name>
<dbReference type="PANTHER" id="PTHR19303:SF73">
    <property type="entry name" value="PROTEIN PDC2"/>
    <property type="match status" value="1"/>
</dbReference>
<keyword evidence="1" id="KW-0238">DNA-binding</keyword>
<organism evidence="3 4">
    <name type="scientific">Littorina saxatilis</name>
    <dbReference type="NCBI Taxonomy" id="31220"/>
    <lineage>
        <taxon>Eukaryota</taxon>
        <taxon>Metazoa</taxon>
        <taxon>Spiralia</taxon>
        <taxon>Lophotrochozoa</taxon>
        <taxon>Mollusca</taxon>
        <taxon>Gastropoda</taxon>
        <taxon>Caenogastropoda</taxon>
        <taxon>Littorinimorpha</taxon>
        <taxon>Littorinoidea</taxon>
        <taxon>Littorinidae</taxon>
        <taxon>Littorina</taxon>
    </lineage>
</organism>
<sequence length="196" mass="22647">MLKRKRQYRTAEEKLELIDKFKALPSCSMRESAAQLGVNRGFLTNILKNEDSVRKECATQDSPQRKRLRHGQDKDVEDGLFQWFQKMRAKNAPIHGPLLCTKAEELATALGHTEFKPTDGWFSRWKVGNGLTFHKLHGEVQTPMLMLLRHGQTTSFPICSQIMPHRKFTMLMKPGFTSELCRTAHTSRTDTFSYNY</sequence>